<evidence type="ECO:0000259" key="25">
    <source>
        <dbReference type="PROSITE" id="PS50972"/>
    </source>
</evidence>
<dbReference type="GO" id="GO:0046654">
    <property type="term" value="P:tetrahydrofolate biosynthetic process"/>
    <property type="evidence" value="ECO:0007669"/>
    <property type="project" value="UniProtKB-UniPathway"/>
</dbReference>
<evidence type="ECO:0000256" key="3">
    <source>
        <dbReference type="ARBA" id="ARBA00001353"/>
    </source>
</evidence>
<dbReference type="Gene3D" id="3.30.1130.10">
    <property type="match status" value="2"/>
</dbReference>
<dbReference type="Pfam" id="PF00809">
    <property type="entry name" value="Pterin_bind"/>
    <property type="match status" value="1"/>
</dbReference>
<reference evidence="26 27" key="1">
    <citation type="submission" date="2019-09" db="EMBL/GenBank/DDBJ databases">
        <title>Draft genome of the ectomycorrhizal ascomycete Sphaerosporella brunnea.</title>
        <authorList>
            <consortium name="DOE Joint Genome Institute"/>
            <person name="Benucci G.M."/>
            <person name="Marozzi G."/>
            <person name="Antonielli L."/>
            <person name="Sanchez S."/>
            <person name="Marco P."/>
            <person name="Wang X."/>
            <person name="Falini L.B."/>
            <person name="Barry K."/>
            <person name="Haridas S."/>
            <person name="Lipzen A."/>
            <person name="Labutti K."/>
            <person name="Grigoriev I.V."/>
            <person name="Murat C."/>
            <person name="Martin F."/>
            <person name="Albertini E."/>
            <person name="Donnini D."/>
            <person name="Bonito G."/>
        </authorList>
    </citation>
    <scope>NUCLEOTIDE SEQUENCE [LARGE SCALE GENOMIC DNA]</scope>
    <source>
        <strain evidence="26 27">Sb_GMNB300</strain>
    </source>
</reference>
<dbReference type="GO" id="GO:0004150">
    <property type="term" value="F:dihydroneopterin aldolase activity"/>
    <property type="evidence" value="ECO:0007669"/>
    <property type="project" value="UniProtKB-EC"/>
</dbReference>
<comment type="catalytic activity">
    <reaction evidence="1">
        <text>(7,8-dihydropterin-6-yl)methyl diphosphate + 4-aminobenzoate = 7,8-dihydropteroate + diphosphate</text>
        <dbReference type="Rhea" id="RHEA:19949"/>
        <dbReference type="ChEBI" id="CHEBI:17836"/>
        <dbReference type="ChEBI" id="CHEBI:17839"/>
        <dbReference type="ChEBI" id="CHEBI:33019"/>
        <dbReference type="ChEBI" id="CHEBI:72950"/>
        <dbReference type="EC" id="2.5.1.15"/>
    </reaction>
</comment>
<dbReference type="PROSITE" id="PS50972">
    <property type="entry name" value="PTERIN_BINDING"/>
    <property type="match status" value="1"/>
</dbReference>
<evidence type="ECO:0000256" key="12">
    <source>
        <dbReference type="ARBA" id="ARBA00013253"/>
    </source>
</evidence>
<keyword evidence="19" id="KW-0289">Folate biosynthesis</keyword>
<evidence type="ECO:0000256" key="21">
    <source>
        <dbReference type="ARBA" id="ARBA00058009"/>
    </source>
</evidence>
<evidence type="ECO:0000313" key="26">
    <source>
        <dbReference type="EMBL" id="KAA8898633.1"/>
    </source>
</evidence>
<dbReference type="InterPro" id="IPR045031">
    <property type="entry name" value="DHP_synth-like"/>
</dbReference>
<comment type="catalytic activity">
    <reaction evidence="3">
        <text>7,8-dihydroneopterin = 6-hydroxymethyl-7,8-dihydropterin + glycolaldehyde</text>
        <dbReference type="Rhea" id="RHEA:10540"/>
        <dbReference type="ChEBI" id="CHEBI:17001"/>
        <dbReference type="ChEBI" id="CHEBI:17071"/>
        <dbReference type="ChEBI" id="CHEBI:44841"/>
        <dbReference type="EC" id="4.1.2.25"/>
    </reaction>
</comment>
<evidence type="ECO:0000256" key="18">
    <source>
        <dbReference type="ARBA" id="ARBA00022842"/>
    </source>
</evidence>
<comment type="catalytic activity">
    <reaction evidence="2">
        <text>6-hydroxymethyl-7,8-dihydropterin + ATP = (7,8-dihydropterin-6-yl)methyl diphosphate + AMP + H(+)</text>
        <dbReference type="Rhea" id="RHEA:11412"/>
        <dbReference type="ChEBI" id="CHEBI:15378"/>
        <dbReference type="ChEBI" id="CHEBI:30616"/>
        <dbReference type="ChEBI" id="CHEBI:44841"/>
        <dbReference type="ChEBI" id="CHEBI:72950"/>
        <dbReference type="ChEBI" id="CHEBI:456215"/>
        <dbReference type="EC" id="2.7.6.3"/>
    </reaction>
</comment>
<dbReference type="GO" id="GO:0046656">
    <property type="term" value="P:folic acid biosynthetic process"/>
    <property type="evidence" value="ECO:0007669"/>
    <property type="project" value="UniProtKB-KW"/>
</dbReference>
<keyword evidence="27" id="KW-1185">Reference proteome</keyword>
<evidence type="ECO:0000256" key="2">
    <source>
        <dbReference type="ARBA" id="ARBA00000198"/>
    </source>
</evidence>
<dbReference type="Gene3D" id="3.20.20.20">
    <property type="entry name" value="Dihydropteroate synthase-like"/>
    <property type="match status" value="1"/>
</dbReference>
<evidence type="ECO:0000256" key="15">
    <source>
        <dbReference type="ARBA" id="ARBA00022741"/>
    </source>
</evidence>
<dbReference type="Gene3D" id="3.30.70.560">
    <property type="entry name" value="7,8-Dihydro-6-hydroxymethylpterin-pyrophosphokinase HPPK"/>
    <property type="match status" value="1"/>
</dbReference>
<dbReference type="SUPFAM" id="SSF55083">
    <property type="entry name" value="6-hydroxymethyl-7,8-dihydropterin pyrophosphokinase, HPPK"/>
    <property type="match status" value="1"/>
</dbReference>
<dbReference type="GO" id="GO:0005524">
    <property type="term" value="F:ATP binding"/>
    <property type="evidence" value="ECO:0007669"/>
    <property type="project" value="UniProtKB-KW"/>
</dbReference>
<comment type="pathway">
    <text evidence="6">Cofactor biosynthesis; tetrahydrofolate biosynthesis; 2-amino-4-hydroxy-6-hydroxymethyl-7,8-dihydropteridine diphosphate from 7,8-dihydroneopterin triphosphate: step 3/4.</text>
</comment>
<evidence type="ECO:0000256" key="19">
    <source>
        <dbReference type="ARBA" id="ARBA00022909"/>
    </source>
</evidence>
<comment type="caution">
    <text evidence="26">The sequence shown here is derived from an EMBL/GenBank/DDBJ whole genome shotgun (WGS) entry which is preliminary data.</text>
</comment>
<keyword evidence="16" id="KW-0418">Kinase</keyword>
<evidence type="ECO:0000256" key="9">
    <source>
        <dbReference type="ARBA" id="ARBA00009951"/>
    </source>
</evidence>
<dbReference type="GO" id="GO:0005740">
    <property type="term" value="C:mitochondrial envelope"/>
    <property type="evidence" value="ECO:0007669"/>
    <property type="project" value="TreeGrafter"/>
</dbReference>
<comment type="cofactor">
    <cofactor evidence="4">
        <name>Mg(2+)</name>
        <dbReference type="ChEBI" id="CHEBI:18420"/>
    </cofactor>
</comment>
<evidence type="ECO:0000256" key="23">
    <source>
        <dbReference type="ARBA" id="ARBA00067568"/>
    </source>
</evidence>
<dbReference type="EC" id="2.5.1.15" evidence="10"/>
<dbReference type="CDD" id="cd00739">
    <property type="entry name" value="DHPS"/>
    <property type="match status" value="1"/>
</dbReference>
<dbReference type="PANTHER" id="PTHR20941">
    <property type="entry name" value="FOLATE SYNTHESIS PROTEINS"/>
    <property type="match status" value="1"/>
</dbReference>
<evidence type="ECO:0000313" key="27">
    <source>
        <dbReference type="Proteomes" id="UP000326924"/>
    </source>
</evidence>
<feature type="domain" description="Pterin-binding" evidence="25">
    <location>
        <begin position="440"/>
        <end position="694"/>
    </location>
</feature>
<evidence type="ECO:0000256" key="4">
    <source>
        <dbReference type="ARBA" id="ARBA00001946"/>
    </source>
</evidence>
<comment type="similarity">
    <text evidence="8">In the N-terminal section; belongs to the DHNA family.</text>
</comment>
<keyword evidence="13" id="KW-0808">Transferase</keyword>
<dbReference type="InterPro" id="IPR006390">
    <property type="entry name" value="DHP_synth_dom"/>
</dbReference>
<dbReference type="InterPro" id="IPR000489">
    <property type="entry name" value="Pterin-binding_dom"/>
</dbReference>
<dbReference type="InterPro" id="IPR006157">
    <property type="entry name" value="FolB_dom"/>
</dbReference>
<dbReference type="PANTHER" id="PTHR20941:SF1">
    <property type="entry name" value="FOLIC ACID SYNTHESIS PROTEIN FOL1"/>
    <property type="match status" value="1"/>
</dbReference>
<comment type="function">
    <text evidence="21">Catalyzes three sequential steps of tetrahydrofolate biosynthesis.</text>
</comment>
<dbReference type="AlphaFoldDB" id="A0A5J5EPN3"/>
<evidence type="ECO:0000256" key="1">
    <source>
        <dbReference type="ARBA" id="ARBA00000012"/>
    </source>
</evidence>
<evidence type="ECO:0000256" key="8">
    <source>
        <dbReference type="ARBA" id="ARBA00009640"/>
    </source>
</evidence>
<keyword evidence="14" id="KW-0479">Metal-binding</keyword>
<keyword evidence="17" id="KW-0067">ATP-binding</keyword>
<comment type="pathway">
    <text evidence="7">Cofactor biosynthesis; tetrahydrofolate biosynthesis; 2-amino-4-hydroxy-6-hydroxymethyl-7,8-dihydropteridine diphosphate from 7,8-dihydroneopterin triphosphate: step 4/4.</text>
</comment>
<dbReference type="InParanoid" id="A0A5J5EPN3"/>
<evidence type="ECO:0000256" key="20">
    <source>
        <dbReference type="ARBA" id="ARBA00023268"/>
    </source>
</evidence>
<keyword evidence="20" id="KW-0511">Multifunctional enzyme</keyword>
<protein>
    <recommendedName>
        <fullName evidence="23">Folic acid synthesis protein FOL1</fullName>
        <ecNumber evidence="10">2.5.1.15</ecNumber>
        <ecNumber evidence="12">2.7.6.3</ecNumber>
        <ecNumber evidence="11">4.1.2.25</ecNumber>
    </recommendedName>
    <alternativeName>
        <fullName evidence="24">Folic acid synthesis protein fol1</fullName>
    </alternativeName>
</protein>
<dbReference type="InterPro" id="IPR035907">
    <property type="entry name" value="Hppk_sf"/>
</dbReference>
<keyword evidence="15" id="KW-0547">Nucleotide-binding</keyword>
<dbReference type="SUPFAM" id="SSF51717">
    <property type="entry name" value="Dihydropteroate synthetase-like"/>
    <property type="match status" value="1"/>
</dbReference>
<evidence type="ECO:0000256" key="7">
    <source>
        <dbReference type="ARBA" id="ARBA00005051"/>
    </source>
</evidence>
<dbReference type="OrthoDB" id="615426at2759"/>
<dbReference type="SMART" id="SM00905">
    <property type="entry name" value="FolB"/>
    <property type="match status" value="2"/>
</dbReference>
<sequence length="702" mass="76070">MTAPSSEDGRDLIFVRSLNLKATTGVDSWRQPRPQPISVSLWLKTSVALAGSTDHLPYSIHYGTVAKAVSALVEAQGAAFKSLEDLAAAIAALALGPAQGAEWVKVQIEKPRALLRADAAGIEITRRRGEGGKIVVEGEDRVFVNNLRLVTIIGVNVWEREERQNVVINLTLHKSADRLQGYDFHSITNAVAEYVERSDYKTVEAFVTALAREACVTCGVEKVTVRAEKPSALTFAAAAGVEITREREFFALERPGDDGDGVHDVFIALGSNLGDRYRNISNAVVEMERRGIRVKRTSSLYQSAPMYVTDQPTFLNGVCQVETTLSPEALLKELKSIEDLLGRVKTMENGPRTVDLDILLYDALTMSTPTLTIPHLSMLEREFVLRPLCDIAPNRAHPLTSTAFKHHLAAVPRSSDPLRTFVQISANTPPLDPSNPSRSTLIMAVLNLTPDSFSDGGLYHGGNLLETVQLFQRNGADIIDIGGQSTRPGAKDVGEEEELRRVIPAIRAIRAAGIDIPISVDTFRAGVAKQAIEAGANIINDISAGLMDSNMLATVARLECPIVLMHTRGTPETMTSLSQYGDVVADVLAELQSRVAAAEAAGIRRWNILLDPGLGFAKDMQQNLEVLRRLPEMTGGGFPWVLGPSRKRFVGSVTGVTKAGERQWGTAGAVAACVAGGADVVRVHDVQEMRKVVDMAVAIWRK</sequence>
<dbReference type="EMBL" id="VXIS01000181">
    <property type="protein sequence ID" value="KAA8898633.1"/>
    <property type="molecule type" value="Genomic_DNA"/>
</dbReference>
<dbReference type="NCBIfam" id="TIGR01498">
    <property type="entry name" value="folK"/>
    <property type="match status" value="1"/>
</dbReference>
<evidence type="ECO:0000256" key="24">
    <source>
        <dbReference type="ARBA" id="ARBA00068111"/>
    </source>
</evidence>
<dbReference type="UniPathway" id="UPA00077">
    <property type="reaction ID" value="UER00155"/>
</dbReference>
<dbReference type="Pfam" id="PF01288">
    <property type="entry name" value="HPPK"/>
    <property type="match status" value="1"/>
</dbReference>
<dbReference type="FunCoup" id="A0A5J5EPN3">
    <property type="interactions" value="236"/>
</dbReference>
<proteinExistence type="inferred from homology"/>
<dbReference type="GO" id="GO:0003848">
    <property type="term" value="F:2-amino-4-hydroxy-6-hydroxymethyldihydropteridine diphosphokinase activity"/>
    <property type="evidence" value="ECO:0007669"/>
    <property type="project" value="UniProtKB-EC"/>
</dbReference>
<evidence type="ECO:0000256" key="17">
    <source>
        <dbReference type="ARBA" id="ARBA00022840"/>
    </source>
</evidence>
<dbReference type="InterPro" id="IPR043133">
    <property type="entry name" value="GTP-CH-I_C/QueF"/>
</dbReference>
<comment type="pathway">
    <text evidence="5">Cofactor biosynthesis; tetrahydrofolate biosynthesis; 7,8-dihydrofolate from 2-amino-4-hydroxy-6-hydroxymethyl-7,8-dihydropteridine diphosphate and 4-aminobenzoate: step 1/2.</text>
</comment>
<dbReference type="PROSITE" id="PS00792">
    <property type="entry name" value="DHPS_1"/>
    <property type="match status" value="1"/>
</dbReference>
<comment type="similarity">
    <text evidence="22">In the central section; belongs to the HPPK family.</text>
</comment>
<dbReference type="GO" id="GO:0016301">
    <property type="term" value="F:kinase activity"/>
    <property type="evidence" value="ECO:0007669"/>
    <property type="project" value="UniProtKB-KW"/>
</dbReference>
<organism evidence="26 27">
    <name type="scientific">Sphaerosporella brunnea</name>
    <dbReference type="NCBI Taxonomy" id="1250544"/>
    <lineage>
        <taxon>Eukaryota</taxon>
        <taxon>Fungi</taxon>
        <taxon>Dikarya</taxon>
        <taxon>Ascomycota</taxon>
        <taxon>Pezizomycotina</taxon>
        <taxon>Pezizomycetes</taxon>
        <taxon>Pezizales</taxon>
        <taxon>Pyronemataceae</taxon>
        <taxon>Sphaerosporella</taxon>
    </lineage>
</organism>
<dbReference type="CDD" id="cd00483">
    <property type="entry name" value="HPPK"/>
    <property type="match status" value="1"/>
</dbReference>
<evidence type="ECO:0000256" key="22">
    <source>
        <dbReference type="ARBA" id="ARBA00061548"/>
    </source>
</evidence>
<dbReference type="GO" id="GO:0004156">
    <property type="term" value="F:dihydropteroate synthase activity"/>
    <property type="evidence" value="ECO:0007669"/>
    <property type="project" value="UniProtKB-EC"/>
</dbReference>
<dbReference type="EC" id="2.7.6.3" evidence="12"/>
<name>A0A5J5EPN3_9PEZI</name>
<evidence type="ECO:0000256" key="6">
    <source>
        <dbReference type="ARBA" id="ARBA00005013"/>
    </source>
</evidence>
<dbReference type="FunFam" id="3.20.20.20:FF:000006">
    <property type="entry name" value="Dihydropteroate synthase"/>
    <property type="match status" value="1"/>
</dbReference>
<dbReference type="GO" id="GO:0046872">
    <property type="term" value="F:metal ion binding"/>
    <property type="evidence" value="ECO:0007669"/>
    <property type="project" value="UniProtKB-KW"/>
</dbReference>
<dbReference type="InterPro" id="IPR000550">
    <property type="entry name" value="Hppk"/>
</dbReference>
<keyword evidence="18" id="KW-0460">Magnesium</keyword>
<comment type="similarity">
    <text evidence="9">In the C-terminal section; belongs to the DHPS family.</text>
</comment>
<evidence type="ECO:0000256" key="16">
    <source>
        <dbReference type="ARBA" id="ARBA00022777"/>
    </source>
</evidence>
<evidence type="ECO:0000256" key="5">
    <source>
        <dbReference type="ARBA" id="ARBA00004763"/>
    </source>
</evidence>
<evidence type="ECO:0000256" key="14">
    <source>
        <dbReference type="ARBA" id="ARBA00022723"/>
    </source>
</evidence>
<accession>A0A5J5EPN3</accession>
<evidence type="ECO:0000256" key="11">
    <source>
        <dbReference type="ARBA" id="ARBA00013043"/>
    </source>
</evidence>
<dbReference type="NCBIfam" id="TIGR01496">
    <property type="entry name" value="DHPS"/>
    <property type="match status" value="1"/>
</dbReference>
<dbReference type="EC" id="4.1.2.25" evidence="11"/>
<dbReference type="Proteomes" id="UP000326924">
    <property type="component" value="Unassembled WGS sequence"/>
</dbReference>
<dbReference type="InterPro" id="IPR011005">
    <property type="entry name" value="Dihydropteroate_synth-like_sf"/>
</dbReference>
<gene>
    <name evidence="26" type="ORF">FN846DRAFT_909988</name>
</gene>
<dbReference type="SUPFAM" id="SSF55620">
    <property type="entry name" value="Tetrahydrobiopterin biosynthesis enzymes-like"/>
    <property type="match status" value="2"/>
</dbReference>
<dbReference type="Pfam" id="PF02152">
    <property type="entry name" value="FolB"/>
    <property type="match status" value="2"/>
</dbReference>
<evidence type="ECO:0000256" key="10">
    <source>
        <dbReference type="ARBA" id="ARBA00012458"/>
    </source>
</evidence>
<dbReference type="PROSITE" id="PS00793">
    <property type="entry name" value="DHPS_2"/>
    <property type="match status" value="1"/>
</dbReference>
<dbReference type="NCBIfam" id="TIGR00526">
    <property type="entry name" value="folB_dom"/>
    <property type="match status" value="2"/>
</dbReference>
<evidence type="ECO:0000256" key="13">
    <source>
        <dbReference type="ARBA" id="ARBA00022679"/>
    </source>
</evidence>